<comment type="similarity">
    <text evidence="1 7">Belongs to the AB hydrolase superfamily. Lipase family.</text>
</comment>
<evidence type="ECO:0000256" key="5">
    <source>
        <dbReference type="ARBA" id="ARBA00023098"/>
    </source>
</evidence>
<feature type="signal peptide" evidence="9">
    <location>
        <begin position="1"/>
        <end position="28"/>
    </location>
</feature>
<keyword evidence="12" id="KW-1185">Reference proteome</keyword>
<dbReference type="GO" id="GO:0016788">
    <property type="term" value="F:hydrolase activity, acting on ester bonds"/>
    <property type="evidence" value="ECO:0007669"/>
    <property type="project" value="InterPro"/>
</dbReference>
<dbReference type="InterPro" id="IPR006693">
    <property type="entry name" value="AB_hydrolase_lipase"/>
</dbReference>
<dbReference type="Proteomes" id="UP000076078">
    <property type="component" value="Unassembled WGS sequence"/>
</dbReference>
<reference evidence="11 12" key="1">
    <citation type="submission" date="2015-12" db="EMBL/GenBank/DDBJ databases">
        <title>Dictyostelia acquired genes for synthesis and detection of signals that induce cell-type specialization by lateral gene transfer from prokaryotes.</title>
        <authorList>
            <person name="Gloeckner G."/>
            <person name="Schaap P."/>
        </authorList>
    </citation>
    <scope>NUCLEOTIDE SEQUENCE [LARGE SCALE GENOMIC DNA]</scope>
    <source>
        <strain evidence="11 12">TK</strain>
    </source>
</reference>
<dbReference type="AlphaFoldDB" id="A0A151Z696"/>
<evidence type="ECO:0000256" key="8">
    <source>
        <dbReference type="PIRSR" id="PIRSR000862-1"/>
    </source>
</evidence>
<dbReference type="GO" id="GO:0016042">
    <property type="term" value="P:lipid catabolic process"/>
    <property type="evidence" value="ECO:0007669"/>
    <property type="project" value="UniProtKB-KW"/>
</dbReference>
<dbReference type="SUPFAM" id="SSF53474">
    <property type="entry name" value="alpha/beta-Hydrolases"/>
    <property type="match status" value="1"/>
</dbReference>
<feature type="active site" description="Charge relay system" evidence="8">
    <location>
        <position position="374"/>
    </location>
</feature>
<sequence>MNKLKIGSLRTNLILICLIFQLFNRIGTLEEGINVFSFSSLWDSKNDTSSESSSESQYSEFCQIIKDFGYPCEIHSVMTKDGYKLTLFRIPDSHYYKLRKSVSDVPKKQPILLQHGLLGSSITWVINNKDQSLAYILADHGYDVWLMNSRGNCYSCEHDTLNSESKEYWDFTFEDMAKYDLPAAVDYIINVTGFPTVSYVGYSQGTMIFFISNLLYPDLADKVPIAFLLGPVANVSGIQNGFLRVLSGYGAGNMLQFLGFQRFSPSPTLFRWLIVDFCTQCETCCLSIIESIVGPHHASFNRSRMPFISSHEPGGTSTKNMIHYTQLINQKQFQSYDYGEVDNVNHYNSTKPIVFNLSKLSPKLKLYIYSGSKDTLSNPVDVASLVGQLPKESVKKWKIIKDFAHIDFVWSIAAHNVIYDDILYNLDDHLNFSQ</sequence>
<evidence type="ECO:0000256" key="9">
    <source>
        <dbReference type="SAM" id="SignalP"/>
    </source>
</evidence>
<evidence type="ECO:0000259" key="10">
    <source>
        <dbReference type="Pfam" id="PF04083"/>
    </source>
</evidence>
<evidence type="ECO:0000256" key="6">
    <source>
        <dbReference type="ARBA" id="ARBA00023180"/>
    </source>
</evidence>
<feature type="chain" id="PRO_5007592885" description="Lipase" evidence="9">
    <location>
        <begin position="29"/>
        <end position="434"/>
    </location>
</feature>
<dbReference type="PANTHER" id="PTHR11005">
    <property type="entry name" value="LYSOSOMAL ACID LIPASE-RELATED"/>
    <property type="match status" value="1"/>
</dbReference>
<evidence type="ECO:0000256" key="1">
    <source>
        <dbReference type="ARBA" id="ARBA00010701"/>
    </source>
</evidence>
<dbReference type="FunFam" id="3.40.50.1820:FF:000057">
    <property type="entry name" value="Lipase"/>
    <property type="match status" value="1"/>
</dbReference>
<dbReference type="PIRSF" id="PIRSF000862">
    <property type="entry name" value="Steryl_ester_lip"/>
    <property type="match status" value="1"/>
</dbReference>
<dbReference type="InParanoid" id="A0A151Z696"/>
<feature type="active site" description="Nucleophile" evidence="8">
    <location>
        <position position="203"/>
    </location>
</feature>
<evidence type="ECO:0000256" key="2">
    <source>
        <dbReference type="ARBA" id="ARBA00022729"/>
    </source>
</evidence>
<organism evidence="11 12">
    <name type="scientific">Tieghemostelium lacteum</name>
    <name type="common">Slime mold</name>
    <name type="synonym">Dictyostelium lacteum</name>
    <dbReference type="NCBI Taxonomy" id="361077"/>
    <lineage>
        <taxon>Eukaryota</taxon>
        <taxon>Amoebozoa</taxon>
        <taxon>Evosea</taxon>
        <taxon>Eumycetozoa</taxon>
        <taxon>Dictyostelia</taxon>
        <taxon>Dictyosteliales</taxon>
        <taxon>Raperosteliaceae</taxon>
        <taxon>Tieghemostelium</taxon>
    </lineage>
</organism>
<evidence type="ECO:0000256" key="3">
    <source>
        <dbReference type="ARBA" id="ARBA00022801"/>
    </source>
</evidence>
<keyword evidence="4 7" id="KW-0442">Lipid degradation</keyword>
<protein>
    <recommendedName>
        <fullName evidence="7">Lipase</fullName>
    </recommendedName>
</protein>
<dbReference type="Pfam" id="PF04083">
    <property type="entry name" value="Abhydro_lipase"/>
    <property type="match status" value="1"/>
</dbReference>
<keyword evidence="2 9" id="KW-0732">Signal</keyword>
<keyword evidence="5" id="KW-0443">Lipid metabolism</keyword>
<dbReference type="EMBL" id="LODT01000041">
    <property type="protein sequence ID" value="KYQ89483.1"/>
    <property type="molecule type" value="Genomic_DNA"/>
</dbReference>
<feature type="active site" description="Charge relay system" evidence="8">
    <location>
        <position position="405"/>
    </location>
</feature>
<feature type="domain" description="Partial AB-hydrolase lipase" evidence="10">
    <location>
        <begin position="63"/>
        <end position="127"/>
    </location>
</feature>
<dbReference type="InterPro" id="IPR025483">
    <property type="entry name" value="Lipase_euk"/>
</dbReference>
<name>A0A151Z696_TIELA</name>
<evidence type="ECO:0000313" key="11">
    <source>
        <dbReference type="EMBL" id="KYQ89483.1"/>
    </source>
</evidence>
<keyword evidence="3 7" id="KW-0378">Hydrolase</keyword>
<evidence type="ECO:0000256" key="7">
    <source>
        <dbReference type="PIRNR" id="PIRNR000862"/>
    </source>
</evidence>
<dbReference type="STRING" id="361077.A0A151Z696"/>
<dbReference type="OrthoDB" id="9974421at2759"/>
<comment type="caution">
    <text evidence="11">The sequence shown here is derived from an EMBL/GenBank/DDBJ whole genome shotgun (WGS) entry which is preliminary data.</text>
</comment>
<keyword evidence="6" id="KW-0325">Glycoprotein</keyword>
<proteinExistence type="inferred from homology"/>
<dbReference type="InterPro" id="IPR029058">
    <property type="entry name" value="AB_hydrolase_fold"/>
</dbReference>
<gene>
    <name evidence="11" type="ORF">DLAC_10158</name>
</gene>
<evidence type="ECO:0000256" key="4">
    <source>
        <dbReference type="ARBA" id="ARBA00022963"/>
    </source>
</evidence>
<dbReference type="Gene3D" id="3.40.50.1820">
    <property type="entry name" value="alpha/beta hydrolase"/>
    <property type="match status" value="1"/>
</dbReference>
<dbReference type="OMA" id="GYPYEKY"/>
<accession>A0A151Z696</accession>
<evidence type="ECO:0000313" key="12">
    <source>
        <dbReference type="Proteomes" id="UP000076078"/>
    </source>
</evidence>